<protein>
    <submittedName>
        <fullName evidence="3">Uncharacterized protein</fullName>
    </submittedName>
</protein>
<dbReference type="WBParaSite" id="nRc.2.0.1.t17131-RA">
    <property type="protein sequence ID" value="nRc.2.0.1.t17131-RA"/>
    <property type="gene ID" value="nRc.2.0.1.g17131"/>
</dbReference>
<evidence type="ECO:0000256" key="1">
    <source>
        <dbReference type="SAM" id="MobiDB-lite"/>
    </source>
</evidence>
<dbReference type="Proteomes" id="UP000887565">
    <property type="component" value="Unplaced"/>
</dbReference>
<organism evidence="2 3">
    <name type="scientific">Romanomermis culicivorax</name>
    <name type="common">Nematode worm</name>
    <dbReference type="NCBI Taxonomy" id="13658"/>
    <lineage>
        <taxon>Eukaryota</taxon>
        <taxon>Metazoa</taxon>
        <taxon>Ecdysozoa</taxon>
        <taxon>Nematoda</taxon>
        <taxon>Enoplea</taxon>
        <taxon>Dorylaimia</taxon>
        <taxon>Mermithida</taxon>
        <taxon>Mermithoidea</taxon>
        <taxon>Mermithidae</taxon>
        <taxon>Romanomermis</taxon>
    </lineage>
</organism>
<evidence type="ECO:0000313" key="2">
    <source>
        <dbReference type="Proteomes" id="UP000887565"/>
    </source>
</evidence>
<sequence>MLSCAGLCGSGPFIIDSRPSRGFIIVGTPIGPNPADDGRLSEPGLTDDPVKHPKGTVFFEVRQTRARLAEH</sequence>
<feature type="region of interest" description="Disordered" evidence="1">
    <location>
        <begin position="29"/>
        <end position="53"/>
    </location>
</feature>
<name>A0A915ITI3_ROMCU</name>
<proteinExistence type="predicted"/>
<reference evidence="3" key="1">
    <citation type="submission" date="2022-11" db="UniProtKB">
        <authorList>
            <consortium name="WormBaseParasite"/>
        </authorList>
    </citation>
    <scope>IDENTIFICATION</scope>
</reference>
<accession>A0A915ITI3</accession>
<evidence type="ECO:0000313" key="3">
    <source>
        <dbReference type="WBParaSite" id="nRc.2.0.1.t17131-RA"/>
    </source>
</evidence>
<dbReference type="AlphaFoldDB" id="A0A915ITI3"/>
<keyword evidence="2" id="KW-1185">Reference proteome</keyword>